<dbReference type="OrthoDB" id="9810293at2"/>
<keyword evidence="4 5" id="KW-0687">Ribonucleoprotein</keyword>
<dbReference type="InterPro" id="IPR005749">
    <property type="entry name" value="Ribosomal_uL15_bac-type"/>
</dbReference>
<dbReference type="GO" id="GO:0022625">
    <property type="term" value="C:cytosolic large ribosomal subunit"/>
    <property type="evidence" value="ECO:0007669"/>
    <property type="project" value="TreeGrafter"/>
</dbReference>
<evidence type="ECO:0000313" key="9">
    <source>
        <dbReference type="EMBL" id="AZK46041.1"/>
    </source>
</evidence>
<dbReference type="KEGG" id="plen:EIM92_07345"/>
<evidence type="ECO:0000256" key="5">
    <source>
        <dbReference type="HAMAP-Rule" id="MF_01341"/>
    </source>
</evidence>
<dbReference type="RefSeq" id="WP_110931230.1">
    <property type="nucleotide sequence ID" value="NZ_CP034248.1"/>
</dbReference>
<dbReference type="PROSITE" id="PS00475">
    <property type="entry name" value="RIBOSOMAL_L15"/>
    <property type="match status" value="1"/>
</dbReference>
<keyword evidence="5" id="KW-0694">RNA-binding</keyword>
<dbReference type="HAMAP" id="MF_01341">
    <property type="entry name" value="Ribosomal_uL15"/>
    <property type="match status" value="1"/>
</dbReference>
<comment type="function">
    <text evidence="5">Binds to the 23S rRNA.</text>
</comment>
<gene>
    <name evidence="5" type="primary">rplO</name>
    <name evidence="9" type="ORF">EIM92_07345</name>
</gene>
<dbReference type="GO" id="GO:0006412">
    <property type="term" value="P:translation"/>
    <property type="evidence" value="ECO:0007669"/>
    <property type="project" value="UniProtKB-UniRule"/>
</dbReference>
<organism evidence="9 10">
    <name type="scientific">Paenibacillus lentus</name>
    <dbReference type="NCBI Taxonomy" id="1338368"/>
    <lineage>
        <taxon>Bacteria</taxon>
        <taxon>Bacillati</taxon>
        <taxon>Bacillota</taxon>
        <taxon>Bacilli</taxon>
        <taxon>Bacillales</taxon>
        <taxon>Paenibacillaceae</taxon>
        <taxon>Paenibacillus</taxon>
    </lineage>
</organism>
<evidence type="ECO:0000256" key="3">
    <source>
        <dbReference type="ARBA" id="ARBA00022980"/>
    </source>
</evidence>
<name>A0A3Q8SAE1_9BACL</name>
<dbReference type="InterPro" id="IPR036227">
    <property type="entry name" value="Ribosomal_uL15/eL18_sf"/>
</dbReference>
<comment type="subunit">
    <text evidence="5">Part of the 50S ribosomal subunit.</text>
</comment>
<dbReference type="AlphaFoldDB" id="A0A3Q8SAE1"/>
<evidence type="ECO:0000256" key="2">
    <source>
        <dbReference type="ARBA" id="ARBA00022730"/>
    </source>
</evidence>
<evidence type="ECO:0000256" key="7">
    <source>
        <dbReference type="SAM" id="MobiDB-lite"/>
    </source>
</evidence>
<dbReference type="PANTHER" id="PTHR12934">
    <property type="entry name" value="50S RIBOSOMAL PROTEIN L15"/>
    <property type="match status" value="1"/>
</dbReference>
<keyword evidence="2 5" id="KW-0699">rRNA-binding</keyword>
<protein>
    <recommendedName>
        <fullName evidence="5">Large ribosomal subunit protein uL15</fullName>
    </recommendedName>
</protein>
<keyword evidence="3 5" id="KW-0689">Ribosomal protein</keyword>
<feature type="domain" description="Large ribosomal subunit protein uL15/eL18" evidence="8">
    <location>
        <begin position="77"/>
        <end position="143"/>
    </location>
</feature>
<evidence type="ECO:0000256" key="1">
    <source>
        <dbReference type="ARBA" id="ARBA00007320"/>
    </source>
</evidence>
<dbReference type="Proteomes" id="UP000273145">
    <property type="component" value="Chromosome"/>
</dbReference>
<feature type="compositionally biased region" description="Gly residues" evidence="7">
    <location>
        <begin position="42"/>
        <end position="52"/>
    </location>
</feature>
<sequence>MKLHELSPAPGSRKERKRVGRGTGSGMGKTSTRGHKGQNARSGGGVRPGFEGGQNPLYRRLPKRGFTNPTRKEYAIVNTQELNNFAADTEVTPELLFEQGIVKNAKSGIKILGNGEITVKLTVKANKFSQSAVEKIEAAGGKTEVI</sequence>
<dbReference type="InterPro" id="IPR001196">
    <property type="entry name" value="Ribosomal_uL15_CS"/>
</dbReference>
<evidence type="ECO:0000256" key="6">
    <source>
        <dbReference type="RuleBase" id="RU003888"/>
    </source>
</evidence>
<dbReference type="GO" id="GO:0019843">
    <property type="term" value="F:rRNA binding"/>
    <property type="evidence" value="ECO:0007669"/>
    <property type="project" value="UniProtKB-UniRule"/>
</dbReference>
<comment type="similarity">
    <text evidence="1 5 6">Belongs to the universal ribosomal protein uL15 family.</text>
</comment>
<dbReference type="NCBIfam" id="TIGR01071">
    <property type="entry name" value="rplO_bact"/>
    <property type="match status" value="1"/>
</dbReference>
<reference evidence="9 10" key="1">
    <citation type="submission" date="2018-11" db="EMBL/GenBank/DDBJ databases">
        <title>Genome sequencing of Paenibacillus lentus DSM25539(T).</title>
        <authorList>
            <person name="Kook J.-K."/>
            <person name="Park S.-N."/>
            <person name="Lim Y.K."/>
        </authorList>
    </citation>
    <scope>NUCLEOTIDE SEQUENCE [LARGE SCALE GENOMIC DNA]</scope>
    <source>
        <strain evidence="9 10">DSM 25539</strain>
    </source>
</reference>
<evidence type="ECO:0000256" key="4">
    <source>
        <dbReference type="ARBA" id="ARBA00023274"/>
    </source>
</evidence>
<keyword evidence="10" id="KW-1185">Reference proteome</keyword>
<dbReference type="GO" id="GO:0003735">
    <property type="term" value="F:structural constituent of ribosome"/>
    <property type="evidence" value="ECO:0007669"/>
    <property type="project" value="InterPro"/>
</dbReference>
<evidence type="ECO:0000259" key="8">
    <source>
        <dbReference type="Pfam" id="PF00828"/>
    </source>
</evidence>
<accession>A0A3Q8SAE1</accession>
<dbReference type="PANTHER" id="PTHR12934:SF11">
    <property type="entry name" value="LARGE RIBOSOMAL SUBUNIT PROTEIN UL15M"/>
    <property type="match status" value="1"/>
</dbReference>
<dbReference type="Gene3D" id="3.100.10.10">
    <property type="match status" value="1"/>
</dbReference>
<dbReference type="SUPFAM" id="SSF52080">
    <property type="entry name" value="Ribosomal proteins L15p and L18e"/>
    <property type="match status" value="1"/>
</dbReference>
<dbReference type="InterPro" id="IPR021131">
    <property type="entry name" value="Ribosomal_uL15/eL18"/>
</dbReference>
<proteinExistence type="inferred from homology"/>
<dbReference type="Pfam" id="PF00828">
    <property type="entry name" value="Ribosomal_L27A"/>
    <property type="match status" value="1"/>
</dbReference>
<dbReference type="InterPro" id="IPR030878">
    <property type="entry name" value="Ribosomal_uL15"/>
</dbReference>
<feature type="region of interest" description="Disordered" evidence="7">
    <location>
        <begin position="1"/>
        <end position="65"/>
    </location>
</feature>
<evidence type="ECO:0000313" key="10">
    <source>
        <dbReference type="Proteomes" id="UP000273145"/>
    </source>
</evidence>
<dbReference type="EMBL" id="CP034248">
    <property type="protein sequence ID" value="AZK46041.1"/>
    <property type="molecule type" value="Genomic_DNA"/>
</dbReference>